<comment type="caution">
    <text evidence="7">The sequence shown here is derived from an EMBL/GenBank/DDBJ whole genome shotgun (WGS) entry which is preliminary data.</text>
</comment>
<evidence type="ECO:0000256" key="3">
    <source>
        <dbReference type="SAM" id="SignalP"/>
    </source>
</evidence>
<dbReference type="Proteomes" id="UP000659697">
    <property type="component" value="Unassembled WGS sequence"/>
</dbReference>
<dbReference type="PANTHER" id="PTHR30469:SF15">
    <property type="entry name" value="HLYD FAMILY OF SECRETION PROTEINS"/>
    <property type="match status" value="1"/>
</dbReference>
<evidence type="ECO:0000259" key="5">
    <source>
        <dbReference type="Pfam" id="PF25973"/>
    </source>
</evidence>
<organism evidence="7 8">
    <name type="scientific">Alishewanella longhuensis</name>
    <dbReference type="NCBI Taxonomy" id="1091037"/>
    <lineage>
        <taxon>Bacteria</taxon>
        <taxon>Pseudomonadati</taxon>
        <taxon>Pseudomonadota</taxon>
        <taxon>Gammaproteobacteria</taxon>
        <taxon>Alteromonadales</taxon>
        <taxon>Alteromonadaceae</taxon>
        <taxon>Alishewanella</taxon>
    </lineage>
</organism>
<dbReference type="RefSeq" id="WP_229833405.1">
    <property type="nucleotide sequence ID" value="NZ_BNAO01000001.1"/>
</dbReference>
<feature type="domain" description="YknX-like C-terminal permuted SH3-like" evidence="6">
    <location>
        <begin position="284"/>
        <end position="352"/>
    </location>
</feature>
<keyword evidence="3" id="KW-0732">Signal</keyword>
<comment type="similarity">
    <text evidence="1">Belongs to the membrane fusion protein (MFP) (TC 8.A.1) family.</text>
</comment>
<dbReference type="InterPro" id="IPR058647">
    <property type="entry name" value="BSH_CzcB-like"/>
</dbReference>
<keyword evidence="8" id="KW-1185">Reference proteome</keyword>
<name>A0ABQ3KW48_9ALTE</name>
<sequence>MRGFKVTLCLSGMVSVILMASMFASAQDRVPVSVVMPQERALSQQLQLSGSLTAKHNANLSSRTAGLVAELLVDAGAVVTQGQPLLKLDTALASHQLAQQSAALNAAKVLQAERQRLVVEAEQLTAQQLFPKTELALRQAALAEAEAIYQQAQANLQQQQEVVSRHTLTAPFSGVIATRSTDVGEWVALGAPVMQLVSLTPLLLDVQVPQEYYGALSSLRRIDVQADILPEQKLSARLLATVPVGDSSSRSFLARLEVTDEQQALLPGTSASATFYFERAQTNVLVVPPDALLRHPDGNFSLFAIRDDKAYRHNVTIGRSTEQGVEILTGLPRQQAVVVRGNETLRDGQTVNIVGRNSSLGD</sequence>
<protein>
    <submittedName>
        <fullName evidence="7">MexH family multidrug efflux RND transporter periplasmic adaptor subunit</fullName>
    </submittedName>
</protein>
<dbReference type="Pfam" id="PF25989">
    <property type="entry name" value="YknX_C"/>
    <property type="match status" value="1"/>
</dbReference>
<dbReference type="Gene3D" id="2.40.420.20">
    <property type="match status" value="1"/>
</dbReference>
<dbReference type="SUPFAM" id="SSF111369">
    <property type="entry name" value="HlyD-like secretion proteins"/>
    <property type="match status" value="1"/>
</dbReference>
<accession>A0ABQ3KW48</accession>
<proteinExistence type="inferred from homology"/>
<dbReference type="Gene3D" id="1.10.287.470">
    <property type="entry name" value="Helix hairpin bin"/>
    <property type="match status" value="1"/>
</dbReference>
<evidence type="ECO:0000256" key="2">
    <source>
        <dbReference type="SAM" id="Coils"/>
    </source>
</evidence>
<dbReference type="EMBL" id="BNAO01000001">
    <property type="protein sequence ID" value="GHG61309.1"/>
    <property type="molecule type" value="Genomic_DNA"/>
</dbReference>
<dbReference type="InterPro" id="IPR006143">
    <property type="entry name" value="RND_pump_MFP"/>
</dbReference>
<evidence type="ECO:0000313" key="7">
    <source>
        <dbReference type="EMBL" id="GHG61309.1"/>
    </source>
</evidence>
<evidence type="ECO:0000259" key="6">
    <source>
        <dbReference type="Pfam" id="PF25989"/>
    </source>
</evidence>
<feature type="coiled-coil region" evidence="2">
    <location>
        <begin position="107"/>
        <end position="162"/>
    </location>
</feature>
<dbReference type="Gene3D" id="2.40.50.100">
    <property type="match status" value="1"/>
</dbReference>
<reference evidence="8" key="1">
    <citation type="journal article" date="2019" name="Int. J. Syst. Evol. Microbiol.">
        <title>The Global Catalogue of Microorganisms (GCM) 10K type strain sequencing project: providing services to taxonomists for standard genome sequencing and annotation.</title>
        <authorList>
            <consortium name="The Broad Institute Genomics Platform"/>
            <consortium name="The Broad Institute Genome Sequencing Center for Infectious Disease"/>
            <person name="Wu L."/>
            <person name="Ma J."/>
        </authorList>
    </citation>
    <scope>NUCLEOTIDE SEQUENCE [LARGE SCALE GENOMIC DNA]</scope>
    <source>
        <strain evidence="8">CGMCC 1.7003</strain>
    </source>
</reference>
<dbReference type="Pfam" id="PF25954">
    <property type="entry name" value="Beta-barrel_RND_2"/>
    <property type="match status" value="1"/>
</dbReference>
<keyword evidence="2" id="KW-0175">Coiled coil</keyword>
<dbReference type="PANTHER" id="PTHR30469">
    <property type="entry name" value="MULTIDRUG RESISTANCE PROTEIN MDTA"/>
    <property type="match status" value="1"/>
</dbReference>
<dbReference type="InterPro" id="IPR058792">
    <property type="entry name" value="Beta-barrel_RND_2"/>
</dbReference>
<evidence type="ECO:0000256" key="1">
    <source>
        <dbReference type="ARBA" id="ARBA00009477"/>
    </source>
</evidence>
<dbReference type="Gene3D" id="2.40.30.170">
    <property type="match status" value="1"/>
</dbReference>
<evidence type="ECO:0000259" key="4">
    <source>
        <dbReference type="Pfam" id="PF25954"/>
    </source>
</evidence>
<gene>
    <name evidence="7" type="ORF">GCM10010919_05600</name>
</gene>
<feature type="domain" description="CzcB-like barrel-sandwich hybrid" evidence="5">
    <location>
        <begin position="58"/>
        <end position="195"/>
    </location>
</feature>
<dbReference type="InterPro" id="IPR058637">
    <property type="entry name" value="YknX-like_C"/>
</dbReference>
<evidence type="ECO:0000313" key="8">
    <source>
        <dbReference type="Proteomes" id="UP000659697"/>
    </source>
</evidence>
<feature type="signal peptide" evidence="3">
    <location>
        <begin position="1"/>
        <end position="26"/>
    </location>
</feature>
<feature type="domain" description="CusB-like beta-barrel" evidence="4">
    <location>
        <begin position="204"/>
        <end position="275"/>
    </location>
</feature>
<dbReference type="Pfam" id="PF25973">
    <property type="entry name" value="BSH_CzcB"/>
    <property type="match status" value="1"/>
</dbReference>
<feature type="chain" id="PRO_5045197543" evidence="3">
    <location>
        <begin position="27"/>
        <end position="362"/>
    </location>
</feature>
<dbReference type="NCBIfam" id="TIGR01730">
    <property type="entry name" value="RND_mfp"/>
    <property type="match status" value="1"/>
</dbReference>